<keyword evidence="6 9" id="KW-0418">Kinase</keyword>
<dbReference type="Gene3D" id="3.30.420.40">
    <property type="match status" value="2"/>
</dbReference>
<evidence type="ECO:0000256" key="7">
    <source>
        <dbReference type="ARBA" id="ARBA00022840"/>
    </source>
</evidence>
<evidence type="ECO:0000256" key="4">
    <source>
        <dbReference type="ARBA" id="ARBA00022679"/>
    </source>
</evidence>
<keyword evidence="4 9" id="KW-0808">Transferase</keyword>
<evidence type="ECO:0000256" key="1">
    <source>
        <dbReference type="ARBA" id="ARBA00004496"/>
    </source>
</evidence>
<dbReference type="InterPro" id="IPR011245">
    <property type="entry name" value="Butyrate_kin"/>
</dbReference>
<dbReference type="PROSITE" id="PS01075">
    <property type="entry name" value="ACETATE_KINASE_1"/>
    <property type="match status" value="1"/>
</dbReference>
<accession>A0ABV1D1Y6</accession>
<comment type="caution">
    <text evidence="11">The sequence shown here is derived from an EMBL/GenBank/DDBJ whole genome shotgun (WGS) entry which is preliminary data.</text>
</comment>
<dbReference type="CDD" id="cd24011">
    <property type="entry name" value="ASKHA_NBD_BK"/>
    <property type="match status" value="1"/>
</dbReference>
<dbReference type="NCBIfam" id="TIGR02707">
    <property type="entry name" value="butyr_kinase"/>
    <property type="match status" value="1"/>
</dbReference>
<gene>
    <name evidence="9 11" type="primary">buk</name>
    <name evidence="11" type="ORF">WMQ36_02085</name>
</gene>
<evidence type="ECO:0000313" key="12">
    <source>
        <dbReference type="Proteomes" id="UP001454086"/>
    </source>
</evidence>
<dbReference type="Pfam" id="PF00871">
    <property type="entry name" value="Acetate_kinase"/>
    <property type="match status" value="1"/>
</dbReference>
<evidence type="ECO:0000256" key="10">
    <source>
        <dbReference type="RuleBase" id="RU003835"/>
    </source>
</evidence>
<evidence type="ECO:0000256" key="6">
    <source>
        <dbReference type="ARBA" id="ARBA00022777"/>
    </source>
</evidence>
<comment type="subcellular location">
    <subcellularLocation>
        <location evidence="1 9">Cytoplasm</location>
    </subcellularLocation>
</comment>
<organism evidence="11 12">
    <name type="scientific">Enterocloster hominis</name>
    <name type="common">ex Hitch et al. 2024</name>
    <dbReference type="NCBI Taxonomy" id="1917870"/>
    <lineage>
        <taxon>Bacteria</taxon>
        <taxon>Bacillati</taxon>
        <taxon>Bacillota</taxon>
        <taxon>Clostridia</taxon>
        <taxon>Lachnospirales</taxon>
        <taxon>Lachnospiraceae</taxon>
        <taxon>Enterocloster</taxon>
    </lineage>
</organism>
<reference evidence="11 12" key="1">
    <citation type="submission" date="2024-03" db="EMBL/GenBank/DDBJ databases">
        <title>Human intestinal bacterial collection.</title>
        <authorList>
            <person name="Pauvert C."/>
            <person name="Hitch T.C.A."/>
            <person name="Clavel T."/>
        </authorList>
    </citation>
    <scope>NUCLEOTIDE SEQUENCE [LARGE SCALE GENOMIC DNA]</scope>
    <source>
        <strain evidence="11 12">CLA-SR-H021</strain>
    </source>
</reference>
<dbReference type="EC" id="2.7.2.7" evidence="9"/>
<dbReference type="PIRSF" id="PIRSF036458">
    <property type="entry name" value="Butyrate_kin"/>
    <property type="match status" value="1"/>
</dbReference>
<keyword evidence="3 9" id="KW-0963">Cytoplasm</keyword>
<keyword evidence="12" id="KW-1185">Reference proteome</keyword>
<evidence type="ECO:0000256" key="8">
    <source>
        <dbReference type="ARBA" id="ARBA00048596"/>
    </source>
</evidence>
<evidence type="ECO:0000256" key="3">
    <source>
        <dbReference type="ARBA" id="ARBA00022490"/>
    </source>
</evidence>
<name>A0ABV1D1Y6_9FIRM</name>
<comment type="catalytic activity">
    <reaction evidence="8 9">
        <text>butanoate + ATP = butanoyl phosphate + ADP</text>
        <dbReference type="Rhea" id="RHEA:13585"/>
        <dbReference type="ChEBI" id="CHEBI:17968"/>
        <dbReference type="ChEBI" id="CHEBI:30616"/>
        <dbReference type="ChEBI" id="CHEBI:58079"/>
        <dbReference type="ChEBI" id="CHEBI:456216"/>
        <dbReference type="EC" id="2.7.2.7"/>
    </reaction>
</comment>
<keyword evidence="7 9" id="KW-0067">ATP-binding</keyword>
<evidence type="ECO:0000313" key="11">
    <source>
        <dbReference type="EMBL" id="MEQ2423753.1"/>
    </source>
</evidence>
<dbReference type="PANTHER" id="PTHR21060">
    <property type="entry name" value="ACETATE KINASE"/>
    <property type="match status" value="1"/>
</dbReference>
<protein>
    <recommendedName>
        <fullName evidence="9">Probable butyrate kinase</fullName>
        <shortName evidence="9">BK</shortName>
        <ecNumber evidence="9">2.7.2.7</ecNumber>
    </recommendedName>
    <alternativeName>
        <fullName evidence="9">Branched-chain carboxylic acid kinase</fullName>
    </alternativeName>
</protein>
<dbReference type="PRINTS" id="PR00471">
    <property type="entry name" value="ACETATEKNASE"/>
</dbReference>
<proteinExistence type="inferred from homology"/>
<sequence>MKTLVINPGSTSTKAAVFEDDKELARENLAHSKDDLSGFKVWTEQLDYRYGLVMQFLKRAGYRPQDLSCVMSRGGSPPGIHAGATAVDERLVDALLNRPLEPHPASLGPVIAAKIAKEAGIPAFVYDPITSDELNPLAKVYGVKGIQHNSMCHFLNTHAMGIRLAKNLGRDFHDMNILVAHIGGGNSICLWKKGHPVDVVPGDACAFSAERAGFMRSERMVQLVQEYGATNCIGWLHGKGGFVSLLGTNDLREVEQMIKEGNGDALLCQKAMAYQLSKCICSLLPAADGRLDAVIITGGGAYWERLTDDIRDRIGFLDAPVYIMPGENEMQALAEGALRVMNGEEKVQQYNG</sequence>
<dbReference type="EMBL" id="JBBMFM010000004">
    <property type="protein sequence ID" value="MEQ2423753.1"/>
    <property type="molecule type" value="Genomic_DNA"/>
</dbReference>
<evidence type="ECO:0000256" key="5">
    <source>
        <dbReference type="ARBA" id="ARBA00022741"/>
    </source>
</evidence>
<dbReference type="HAMAP" id="MF_00542">
    <property type="entry name" value="Butyrate_kinase"/>
    <property type="match status" value="1"/>
</dbReference>
<keyword evidence="5 9" id="KW-0547">Nucleotide-binding</keyword>
<dbReference type="RefSeq" id="WP_008720394.1">
    <property type="nucleotide sequence ID" value="NZ_JBBMFM010000004.1"/>
</dbReference>
<dbReference type="GO" id="GO:0047761">
    <property type="term" value="F:butyrate kinase activity"/>
    <property type="evidence" value="ECO:0007669"/>
    <property type="project" value="UniProtKB-EC"/>
</dbReference>
<dbReference type="Proteomes" id="UP001454086">
    <property type="component" value="Unassembled WGS sequence"/>
</dbReference>
<dbReference type="PANTHER" id="PTHR21060:SF3">
    <property type="entry name" value="BUTYRATE KINASE 2-RELATED"/>
    <property type="match status" value="1"/>
</dbReference>
<dbReference type="InterPro" id="IPR043129">
    <property type="entry name" value="ATPase_NBD"/>
</dbReference>
<dbReference type="InterPro" id="IPR000890">
    <property type="entry name" value="Aliphatic_acid_kin_short-chain"/>
</dbReference>
<dbReference type="InterPro" id="IPR023865">
    <property type="entry name" value="Aliphatic_acid_kinase_CS"/>
</dbReference>
<comment type="similarity">
    <text evidence="2 9 10">Belongs to the acetokinase family.</text>
</comment>
<dbReference type="SUPFAM" id="SSF53067">
    <property type="entry name" value="Actin-like ATPase domain"/>
    <property type="match status" value="2"/>
</dbReference>
<evidence type="ECO:0000256" key="9">
    <source>
        <dbReference type="HAMAP-Rule" id="MF_00542"/>
    </source>
</evidence>
<dbReference type="NCBIfam" id="NF002834">
    <property type="entry name" value="PRK03011.1-5"/>
    <property type="match status" value="1"/>
</dbReference>
<evidence type="ECO:0000256" key="2">
    <source>
        <dbReference type="ARBA" id="ARBA00008748"/>
    </source>
</evidence>